<evidence type="ECO:0000313" key="1">
    <source>
        <dbReference type="EMBL" id="VDK32219.1"/>
    </source>
</evidence>
<accession>A0A3P6P761</accession>
<dbReference type="OrthoDB" id="3249161at2759"/>
<gene>
    <name evidence="1" type="ORF">DILT_LOCUS406</name>
</gene>
<keyword evidence="2" id="KW-1185">Reference proteome</keyword>
<name>A0A3P6P761_DIBLA</name>
<organism evidence="1 2">
    <name type="scientific">Dibothriocephalus latus</name>
    <name type="common">Fish tapeworm</name>
    <name type="synonym">Diphyllobothrium latum</name>
    <dbReference type="NCBI Taxonomy" id="60516"/>
    <lineage>
        <taxon>Eukaryota</taxon>
        <taxon>Metazoa</taxon>
        <taxon>Spiralia</taxon>
        <taxon>Lophotrochozoa</taxon>
        <taxon>Platyhelminthes</taxon>
        <taxon>Cestoda</taxon>
        <taxon>Eucestoda</taxon>
        <taxon>Diphyllobothriidea</taxon>
        <taxon>Diphyllobothriidae</taxon>
        <taxon>Dibothriocephalus</taxon>
    </lineage>
</organism>
<dbReference type="Proteomes" id="UP000281553">
    <property type="component" value="Unassembled WGS sequence"/>
</dbReference>
<reference evidence="1 2" key="1">
    <citation type="submission" date="2018-11" db="EMBL/GenBank/DDBJ databases">
        <authorList>
            <consortium name="Pathogen Informatics"/>
        </authorList>
    </citation>
    <scope>NUCLEOTIDE SEQUENCE [LARGE SCALE GENOMIC DNA]</scope>
</reference>
<protein>
    <submittedName>
        <fullName evidence="1">Uncharacterized protein</fullName>
    </submittedName>
</protein>
<proteinExistence type="predicted"/>
<sequence length="239" mass="26303">MDVQKLAKQSSKIFSYFACLPTLSQARIRNTPFSQRKSTSLIALQAKWSQVDSLRQDRISVLQEYLIERSSFDLIFSGAQNFSSIGSCFPHSEGCKQLWDIEWCGSTGDCTSTRRALFVQYELSAKGLSDTAAMKATAPKAGTFVHIFSDGRHLKTIQLPTEKTDKDEPLHGRVCAEGAASVPFSSCSFSPDGKKILFLAEAVKPKSSSLPNGVSVSNQLSLQPLRRPCQYCNVVGCKF</sequence>
<dbReference type="EMBL" id="UYRU01001668">
    <property type="protein sequence ID" value="VDK32219.1"/>
    <property type="molecule type" value="Genomic_DNA"/>
</dbReference>
<dbReference type="AlphaFoldDB" id="A0A3P6P761"/>
<evidence type="ECO:0000313" key="2">
    <source>
        <dbReference type="Proteomes" id="UP000281553"/>
    </source>
</evidence>